<sequence length="88" mass="10030">MTPTTKVHLYWAPSATQLSENFDRGPLVKGEVPSRRGGIKFRFWEAEDEEGEEDLEEEESHETEVAYSPEAPKVPNLTLYSQSLVYQA</sequence>
<evidence type="ECO:0000313" key="3">
    <source>
        <dbReference type="Proteomes" id="UP000765509"/>
    </source>
</evidence>
<evidence type="ECO:0000256" key="1">
    <source>
        <dbReference type="SAM" id="MobiDB-lite"/>
    </source>
</evidence>
<proteinExistence type="predicted"/>
<protein>
    <submittedName>
        <fullName evidence="2">Uncharacterized protein</fullName>
    </submittedName>
</protein>
<dbReference type="AlphaFoldDB" id="A0A9Q3F093"/>
<evidence type="ECO:0000313" key="2">
    <source>
        <dbReference type="EMBL" id="MBW0530444.1"/>
    </source>
</evidence>
<organism evidence="2 3">
    <name type="scientific">Austropuccinia psidii MF-1</name>
    <dbReference type="NCBI Taxonomy" id="1389203"/>
    <lineage>
        <taxon>Eukaryota</taxon>
        <taxon>Fungi</taxon>
        <taxon>Dikarya</taxon>
        <taxon>Basidiomycota</taxon>
        <taxon>Pucciniomycotina</taxon>
        <taxon>Pucciniomycetes</taxon>
        <taxon>Pucciniales</taxon>
        <taxon>Sphaerophragmiaceae</taxon>
        <taxon>Austropuccinia</taxon>
    </lineage>
</organism>
<reference evidence="2" key="1">
    <citation type="submission" date="2021-03" db="EMBL/GenBank/DDBJ databases">
        <title>Draft genome sequence of rust myrtle Austropuccinia psidii MF-1, a brazilian biotype.</title>
        <authorList>
            <person name="Quecine M.C."/>
            <person name="Pachon D.M.R."/>
            <person name="Bonatelli M.L."/>
            <person name="Correr F.H."/>
            <person name="Franceschini L.M."/>
            <person name="Leite T.F."/>
            <person name="Margarido G.R.A."/>
            <person name="Almeida C.A."/>
            <person name="Ferrarezi J.A."/>
            <person name="Labate C.A."/>
        </authorList>
    </citation>
    <scope>NUCLEOTIDE SEQUENCE</scope>
    <source>
        <strain evidence="2">MF-1</strain>
    </source>
</reference>
<dbReference type="Proteomes" id="UP000765509">
    <property type="component" value="Unassembled WGS sequence"/>
</dbReference>
<comment type="caution">
    <text evidence="2">The sequence shown here is derived from an EMBL/GenBank/DDBJ whole genome shotgun (WGS) entry which is preliminary data.</text>
</comment>
<name>A0A9Q3F093_9BASI</name>
<accession>A0A9Q3F093</accession>
<keyword evidence="3" id="KW-1185">Reference proteome</keyword>
<feature type="region of interest" description="Disordered" evidence="1">
    <location>
        <begin position="45"/>
        <end position="72"/>
    </location>
</feature>
<feature type="compositionally biased region" description="Acidic residues" evidence="1">
    <location>
        <begin position="46"/>
        <end position="61"/>
    </location>
</feature>
<dbReference type="EMBL" id="AVOT02036008">
    <property type="protein sequence ID" value="MBW0530444.1"/>
    <property type="molecule type" value="Genomic_DNA"/>
</dbReference>
<gene>
    <name evidence="2" type="ORF">O181_070159</name>
</gene>